<evidence type="ECO:0000313" key="3">
    <source>
        <dbReference type="Proteomes" id="UP000770661"/>
    </source>
</evidence>
<proteinExistence type="predicted"/>
<sequence length="487" mass="52559">MAGDPATRPPVNPDPQEAGNLQPGTRVESSPMSSKPAVLSGSPSLHRAPGSQRSSPAVARAAAVPPLPWSKSTVPNHLCPADYMVALSTSDSRVPSEFCSGELVSPGEKSFVERSITGPPTVATPGQYQESILPGDTWRGRMESLMSRTLNTRLPRQQGPCPQSMHSVPHNPARSMSFGGCVRGRCEGLDCTAAPPMSPMPPYKPQGHQDSSMISLKDLSSPRPTVRCHLRSRSDLPAPHTFSEHYNNQKINLSSVNFCTTHNPVRWSPSPYYSSTRLPVAGGAARMDRSSPSPVRCPTPSLVPVSCAQHLPNAGTADAAHSECVASCVQWIHDQVPPWPTMKTPQTRTFSTVQQEAVFKGEALPTITPERRAAESTVQSYTDCIEYIDTRCKVRGHNEENMITKDNYSPTPDMRVNCCQGPGRTGTIPLHSVSSRVNANSPKCNINFAKGMTSSVSHQSAPQVPKAATIRIPDVMDSTPHECSITF</sequence>
<accession>A0A8J4YDI7</accession>
<reference evidence="2" key="1">
    <citation type="submission" date="2020-07" db="EMBL/GenBank/DDBJ databases">
        <title>The High-quality genome of the commercially important snow crab, Chionoecetes opilio.</title>
        <authorList>
            <person name="Jeong J.-H."/>
            <person name="Ryu S."/>
        </authorList>
    </citation>
    <scope>NUCLEOTIDE SEQUENCE</scope>
    <source>
        <strain evidence="2">MADBK_172401_WGS</strain>
        <tissue evidence="2">Digestive gland</tissue>
    </source>
</reference>
<protein>
    <submittedName>
        <fullName evidence="2">Uncharacterized protein</fullName>
    </submittedName>
</protein>
<dbReference type="OrthoDB" id="10463784at2759"/>
<dbReference type="AlphaFoldDB" id="A0A8J4YDI7"/>
<evidence type="ECO:0000313" key="2">
    <source>
        <dbReference type="EMBL" id="KAG0724618.1"/>
    </source>
</evidence>
<comment type="caution">
    <text evidence="2">The sequence shown here is derived from an EMBL/GenBank/DDBJ whole genome shotgun (WGS) entry which is preliminary data.</text>
</comment>
<dbReference type="Proteomes" id="UP000770661">
    <property type="component" value="Unassembled WGS sequence"/>
</dbReference>
<keyword evidence="3" id="KW-1185">Reference proteome</keyword>
<name>A0A8J4YDI7_CHIOP</name>
<gene>
    <name evidence="2" type="ORF">GWK47_040223</name>
</gene>
<organism evidence="2 3">
    <name type="scientific">Chionoecetes opilio</name>
    <name type="common">Atlantic snow crab</name>
    <name type="synonym">Cancer opilio</name>
    <dbReference type="NCBI Taxonomy" id="41210"/>
    <lineage>
        <taxon>Eukaryota</taxon>
        <taxon>Metazoa</taxon>
        <taxon>Ecdysozoa</taxon>
        <taxon>Arthropoda</taxon>
        <taxon>Crustacea</taxon>
        <taxon>Multicrustacea</taxon>
        <taxon>Malacostraca</taxon>
        <taxon>Eumalacostraca</taxon>
        <taxon>Eucarida</taxon>
        <taxon>Decapoda</taxon>
        <taxon>Pleocyemata</taxon>
        <taxon>Brachyura</taxon>
        <taxon>Eubrachyura</taxon>
        <taxon>Majoidea</taxon>
        <taxon>Majidae</taxon>
        <taxon>Chionoecetes</taxon>
    </lineage>
</organism>
<evidence type="ECO:0000256" key="1">
    <source>
        <dbReference type="SAM" id="MobiDB-lite"/>
    </source>
</evidence>
<dbReference type="EMBL" id="JACEEZ010006643">
    <property type="protein sequence ID" value="KAG0724618.1"/>
    <property type="molecule type" value="Genomic_DNA"/>
</dbReference>
<feature type="region of interest" description="Disordered" evidence="1">
    <location>
        <begin position="1"/>
        <end position="59"/>
    </location>
</feature>